<dbReference type="SUPFAM" id="SSF53254">
    <property type="entry name" value="Phosphoglycerate mutase-like"/>
    <property type="match status" value="1"/>
</dbReference>
<dbReference type="InterPro" id="IPR013078">
    <property type="entry name" value="His_Pase_superF_clade-1"/>
</dbReference>
<evidence type="ECO:0000313" key="1">
    <source>
        <dbReference type="EMBL" id="SDH00841.1"/>
    </source>
</evidence>
<keyword evidence="2" id="KW-1185">Reference proteome</keyword>
<dbReference type="AlphaFoldDB" id="A0A1G7YWJ2"/>
<evidence type="ECO:0000313" key="2">
    <source>
        <dbReference type="Proteomes" id="UP000199163"/>
    </source>
</evidence>
<protein>
    <submittedName>
        <fullName evidence="1">Histidine phosphatase superfamily (Branch 1)</fullName>
    </submittedName>
</protein>
<dbReference type="STRING" id="568899.SAMN05192534_101302"/>
<dbReference type="Gene3D" id="3.40.50.1240">
    <property type="entry name" value="Phosphoglycerate mutase-like"/>
    <property type="match status" value="1"/>
</dbReference>
<name>A0A1G7YWJ2_9BACI</name>
<proteinExistence type="predicted"/>
<reference evidence="1 2" key="1">
    <citation type="submission" date="2016-10" db="EMBL/GenBank/DDBJ databases">
        <authorList>
            <person name="de Groot N.N."/>
        </authorList>
    </citation>
    <scope>NUCLEOTIDE SEQUENCE [LARGE SCALE GENOMIC DNA]</scope>
    <source>
        <strain evidence="1 2">DSM 21632</strain>
    </source>
</reference>
<organism evidence="1 2">
    <name type="scientific">Alteribacillus persepolensis</name>
    <dbReference type="NCBI Taxonomy" id="568899"/>
    <lineage>
        <taxon>Bacteria</taxon>
        <taxon>Bacillati</taxon>
        <taxon>Bacillota</taxon>
        <taxon>Bacilli</taxon>
        <taxon>Bacillales</taxon>
        <taxon>Bacillaceae</taxon>
        <taxon>Alteribacillus</taxon>
    </lineage>
</organism>
<sequence>MGNDQFMLDFTDCSTQRNLSETGREQAIRYGEALRRLNIPIFIPVIASPFCRARETAALAFGEGNVRVDSFWADVYRLSLNITEAEKDSTLQRLQHLFEMEVPSGKNAVVAAHSFPPHIGLGELADMETVIIHPFGSNNGFRIIGRIQLEDWERNI</sequence>
<gene>
    <name evidence="1" type="ORF">SAMN05192534_101302</name>
</gene>
<dbReference type="InterPro" id="IPR029033">
    <property type="entry name" value="His_PPase_superfam"/>
</dbReference>
<dbReference type="EMBL" id="FNDK01000001">
    <property type="protein sequence ID" value="SDH00841.1"/>
    <property type="molecule type" value="Genomic_DNA"/>
</dbReference>
<dbReference type="Proteomes" id="UP000199163">
    <property type="component" value="Unassembled WGS sequence"/>
</dbReference>
<dbReference type="Pfam" id="PF00300">
    <property type="entry name" value="His_Phos_1"/>
    <property type="match status" value="1"/>
</dbReference>
<accession>A0A1G7YWJ2</accession>
<dbReference type="CDD" id="cd07040">
    <property type="entry name" value="HP"/>
    <property type="match status" value="1"/>
</dbReference>